<name>A0ABR1X8A4_9PEZI</name>
<accession>A0ABR1X8A4</accession>
<dbReference type="Proteomes" id="UP001433268">
    <property type="component" value="Unassembled WGS sequence"/>
</dbReference>
<dbReference type="RefSeq" id="XP_066673626.1">
    <property type="nucleotide sequence ID" value="XM_066806330.1"/>
</dbReference>
<feature type="region of interest" description="Disordered" evidence="1">
    <location>
        <begin position="254"/>
        <end position="285"/>
    </location>
</feature>
<proteinExistence type="predicted"/>
<sequence>MASTTNQENYGGRLSWPNLPNGETRLQGALRSTKLPSPYRHRTAVVLPGSVCEDRSSPNSCAPGRNDPSLATGFGAPGGQRCHLPHLSLHLTTSYPSANALFRPGTWSRVLEKLHELGGASLDIAETSKTHEDLLPAKGQLQRLTVLAQGHGSHHRVGYEDVQLPAHWRKRPGEDNSACLDYGDTFWDRTLIQRLPKYHRIGSLVNDKVLVSCSDPLAMQQIVAAYTRIYLSSAKLGVQNDACRRGKWGFKRDREHDNRSRVPEDLGSQDKTASKPSGRYAADKGLRGAGRRLLEPILQDVQAVAAQPHKLQLFKPKPKLRGSRVSG</sequence>
<evidence type="ECO:0000313" key="2">
    <source>
        <dbReference type="EMBL" id="KAK8091654.1"/>
    </source>
</evidence>
<protein>
    <submittedName>
        <fullName evidence="2">Uncharacterized protein</fullName>
    </submittedName>
</protein>
<reference evidence="2 3" key="1">
    <citation type="submission" date="2023-01" db="EMBL/GenBank/DDBJ databases">
        <title>Analysis of 21 Apiospora genomes using comparative genomics revels a genus with tremendous synthesis potential of carbohydrate active enzymes and secondary metabolites.</title>
        <authorList>
            <person name="Sorensen T."/>
        </authorList>
    </citation>
    <scope>NUCLEOTIDE SEQUENCE [LARGE SCALE GENOMIC DNA]</scope>
    <source>
        <strain evidence="2 3">CBS 114990</strain>
    </source>
</reference>
<gene>
    <name evidence="2" type="ORF">PG997_002015</name>
</gene>
<evidence type="ECO:0000313" key="3">
    <source>
        <dbReference type="Proteomes" id="UP001433268"/>
    </source>
</evidence>
<organism evidence="2 3">
    <name type="scientific">Apiospora hydei</name>
    <dbReference type="NCBI Taxonomy" id="1337664"/>
    <lineage>
        <taxon>Eukaryota</taxon>
        <taxon>Fungi</taxon>
        <taxon>Dikarya</taxon>
        <taxon>Ascomycota</taxon>
        <taxon>Pezizomycotina</taxon>
        <taxon>Sordariomycetes</taxon>
        <taxon>Xylariomycetidae</taxon>
        <taxon>Amphisphaeriales</taxon>
        <taxon>Apiosporaceae</taxon>
        <taxon>Apiospora</taxon>
    </lineage>
</organism>
<keyword evidence="3" id="KW-1185">Reference proteome</keyword>
<comment type="caution">
    <text evidence="2">The sequence shown here is derived from an EMBL/GenBank/DDBJ whole genome shotgun (WGS) entry which is preliminary data.</text>
</comment>
<feature type="region of interest" description="Disordered" evidence="1">
    <location>
        <begin position="1"/>
        <end position="23"/>
    </location>
</feature>
<dbReference type="GeneID" id="92039390"/>
<dbReference type="EMBL" id="JAQQWN010000003">
    <property type="protein sequence ID" value="KAK8091654.1"/>
    <property type="molecule type" value="Genomic_DNA"/>
</dbReference>
<evidence type="ECO:0000256" key="1">
    <source>
        <dbReference type="SAM" id="MobiDB-lite"/>
    </source>
</evidence>
<feature type="compositionally biased region" description="Basic and acidic residues" evidence="1">
    <location>
        <begin position="254"/>
        <end position="264"/>
    </location>
</feature>